<evidence type="ECO:0000259" key="1">
    <source>
        <dbReference type="Pfam" id="PF00004"/>
    </source>
</evidence>
<dbReference type="InterPro" id="IPR027417">
    <property type="entry name" value="P-loop_NTPase"/>
</dbReference>
<proteinExistence type="predicted"/>
<dbReference type="SUPFAM" id="SSF52540">
    <property type="entry name" value="P-loop containing nucleoside triphosphate hydrolases"/>
    <property type="match status" value="1"/>
</dbReference>
<name>A0ABQ6X331_9EURO</name>
<dbReference type="Gene3D" id="3.40.50.300">
    <property type="entry name" value="P-loop containing nucleotide triphosphate hydrolases"/>
    <property type="match status" value="1"/>
</dbReference>
<keyword evidence="3" id="KW-1185">Reference proteome</keyword>
<feature type="domain" description="ATPase AAA-type core" evidence="1">
    <location>
        <begin position="306"/>
        <end position="378"/>
    </location>
</feature>
<evidence type="ECO:0000313" key="3">
    <source>
        <dbReference type="Proteomes" id="UP000325395"/>
    </source>
</evidence>
<dbReference type="EMBL" id="ML735687">
    <property type="protein sequence ID" value="KAE8423737.1"/>
    <property type="molecule type" value="Genomic_DNA"/>
</dbReference>
<accession>A0ABQ6X331</accession>
<dbReference type="Pfam" id="PF00004">
    <property type="entry name" value="AAA"/>
    <property type="match status" value="1"/>
</dbReference>
<gene>
    <name evidence="2" type="ORF">BDV36DRAFT_289835</name>
</gene>
<evidence type="ECO:0000313" key="2">
    <source>
        <dbReference type="EMBL" id="KAE8423737.1"/>
    </source>
</evidence>
<feature type="non-terminal residue" evidence="2">
    <location>
        <position position="1"/>
    </location>
</feature>
<dbReference type="InterPro" id="IPR003959">
    <property type="entry name" value="ATPase_AAA_core"/>
</dbReference>
<dbReference type="Proteomes" id="UP000325395">
    <property type="component" value="Unassembled WGS sequence"/>
</dbReference>
<sequence>ALGEKITEALGEKFTEALEEKIKEALEGKIKEVLEKITPLAAVIIIDADILRMNGANISRHLSWAKTAEDLVRYATSDTIFTEISGLDPSPDVIVRFDCDGVIHIKTTKVDSRSTPSTTFQLYCSNPELAEGDHVGHNSGSMPGATAAFTAGLAAQLIKGSDLNPAIKNGLKRACHLVSEGFSREPTDREPTDDQNMSFTYPDISKDDPKCAQEAQLNPIGPLRIPSNLPTDWNFLNQKNKEELNKIAEDIVNIGIDAGLKEFPVAKYGPLCTADRQEMESFRAISNLLEEYMHGAPKKPLSIGAFGKPGSGKSFGLKAVINEVARRQGKEVQELEFNLSQLLQYNDLLTAFHTIRDQSFSGKVPVVLFDEFDSAFQGKPLGWLQYFLAPMQDGTFFENGCHRPLGSAIFVFIGGTSPTFEKFRESLHTPEAVAAKKPDFVSRLRGFVNIWGPEKINRSDKTYSIRRAIILRYQLNLRMLPKHSGAGVERVHQNVLRALLRVPSFRHGNRSLESILHMSRIAGREYFGPAALPIDHQLDLHVDATKFVKLLKN</sequence>
<reference evidence="2 3" key="1">
    <citation type="submission" date="2019-04" db="EMBL/GenBank/DDBJ databases">
        <authorList>
            <consortium name="DOE Joint Genome Institute"/>
            <person name="Mondo S."/>
            <person name="Kjaerbolling I."/>
            <person name="Vesth T."/>
            <person name="Frisvad J.C."/>
            <person name="Nybo J.L."/>
            <person name="Theobald S."/>
            <person name="Kildgaard S."/>
            <person name="Isbrandt T."/>
            <person name="Kuo A."/>
            <person name="Sato A."/>
            <person name="Lyhne E.K."/>
            <person name="Kogle M.E."/>
            <person name="Wiebenga A."/>
            <person name="Kun R.S."/>
            <person name="Lubbers R.J."/>
            <person name="Makela M.R."/>
            <person name="Barry K."/>
            <person name="Chovatia M."/>
            <person name="Clum A."/>
            <person name="Daum C."/>
            <person name="Haridas S."/>
            <person name="He G."/>
            <person name="LaButti K."/>
            <person name="Lipzen A."/>
            <person name="Riley R."/>
            <person name="Salamov A."/>
            <person name="Simmons B.A."/>
            <person name="Magnuson J.K."/>
            <person name="Henrissat B."/>
            <person name="Mortensen U.H."/>
            <person name="Larsen T.O."/>
            <person name="Devries R.P."/>
            <person name="Grigoriev I.V."/>
            <person name="Machida M."/>
            <person name="Baker S.E."/>
            <person name="Andersen M.R."/>
            <person name="Cantor M.N."/>
            <person name="Hua S.X."/>
        </authorList>
    </citation>
    <scope>NUCLEOTIDE SEQUENCE [LARGE SCALE GENOMIC DNA]</scope>
    <source>
        <strain evidence="2 3">CBS 117616</strain>
    </source>
</reference>
<protein>
    <recommendedName>
        <fullName evidence="1">ATPase AAA-type core domain-containing protein</fullName>
    </recommendedName>
</protein>
<organism evidence="2 3">
    <name type="scientific">Aspergillus pseudocaelatus</name>
    <dbReference type="NCBI Taxonomy" id="1825620"/>
    <lineage>
        <taxon>Eukaryota</taxon>
        <taxon>Fungi</taxon>
        <taxon>Dikarya</taxon>
        <taxon>Ascomycota</taxon>
        <taxon>Pezizomycotina</taxon>
        <taxon>Eurotiomycetes</taxon>
        <taxon>Eurotiomycetidae</taxon>
        <taxon>Eurotiales</taxon>
        <taxon>Aspergillaceae</taxon>
        <taxon>Aspergillus</taxon>
        <taxon>Aspergillus subgen. Circumdati</taxon>
    </lineage>
</organism>